<dbReference type="InterPro" id="IPR052058">
    <property type="entry name" value="Alcohol_O-acetyltransferase"/>
</dbReference>
<dbReference type="STRING" id="1314785.A0A165DZW3"/>
<dbReference type="OrthoDB" id="3264185at2759"/>
<gene>
    <name evidence="1" type="ORF">LAESUDRAFT_654616</name>
</gene>
<dbReference type="EMBL" id="KV427627">
    <property type="protein sequence ID" value="KZT05977.1"/>
    <property type="molecule type" value="Genomic_DNA"/>
</dbReference>
<sequence>MAPWVLRDSTEHDGLTYTRPLGLSEMGYHWDSCFNGTTDLVWHYVTESHRPEHFDQANVVRTWIAMKQYHPLLGSRLEGWAQSPSNAVRMVVSERRLAELVPGELQFQEAATPDAVQCLIDDIIYGEQRSFPDLPVRVFILDRTDQPGLHHIIFNTAHLIADGVSHTVLCRTFFDILTSPPSQEVPDLEKRLAMVVACEDLNPASKLSVPRQRWRRAIASVIFALRRKRMQGGQPLPGKYNTGTYHTPSRKEDLRLRLTESSTANILDNCRRHGITLAAALPVLAQLAAARTLHIQHVLGKISDADWEQRRREPMHFFLPVNLRPYLDGDWRERGGFAQVFLSVNLFYCSLPFLPSQASAGGGSRISATSPSFSTLLSREHFLLRCDIVKKQMASYIAHPLFLEIVEAATKSSVARRKMIYEHWQAAIQGRKLTGEDVPVSVFADDLTYSLGLSSGGNYDSVQPSNYPLAPDHPLSSQTIQTSKSSTPDSQQIRQYETLHITSWETHLHVRPAYFYLGAVTTKKQLTLLLSWDANVYEHAFAERWLKGVEEALLWYLERS</sequence>
<dbReference type="PANTHER" id="PTHR28037">
    <property type="entry name" value="ALCOHOL O-ACETYLTRANSFERASE 1-RELATED"/>
    <property type="match status" value="1"/>
</dbReference>
<dbReference type="PANTHER" id="PTHR28037:SF1">
    <property type="entry name" value="ALCOHOL O-ACETYLTRANSFERASE 1-RELATED"/>
    <property type="match status" value="1"/>
</dbReference>
<dbReference type="GeneID" id="63821524"/>
<dbReference type="SUPFAM" id="SSF52777">
    <property type="entry name" value="CoA-dependent acyltransferases"/>
    <property type="match status" value="1"/>
</dbReference>
<dbReference type="RefSeq" id="XP_040763717.1">
    <property type="nucleotide sequence ID" value="XM_040904494.1"/>
</dbReference>
<dbReference type="Gene3D" id="3.30.559.10">
    <property type="entry name" value="Chloramphenicol acetyltransferase-like domain"/>
    <property type="match status" value="1"/>
</dbReference>
<proteinExistence type="predicted"/>
<evidence type="ECO:0000313" key="1">
    <source>
        <dbReference type="EMBL" id="KZT05977.1"/>
    </source>
</evidence>
<evidence type="ECO:0008006" key="3">
    <source>
        <dbReference type="Google" id="ProtNLM"/>
    </source>
</evidence>
<dbReference type="AlphaFoldDB" id="A0A165DZW3"/>
<accession>A0A165DZW3</accession>
<organism evidence="1 2">
    <name type="scientific">Laetiporus sulphureus 93-53</name>
    <dbReference type="NCBI Taxonomy" id="1314785"/>
    <lineage>
        <taxon>Eukaryota</taxon>
        <taxon>Fungi</taxon>
        <taxon>Dikarya</taxon>
        <taxon>Basidiomycota</taxon>
        <taxon>Agaricomycotina</taxon>
        <taxon>Agaricomycetes</taxon>
        <taxon>Polyporales</taxon>
        <taxon>Laetiporus</taxon>
    </lineage>
</organism>
<keyword evidence="2" id="KW-1185">Reference proteome</keyword>
<dbReference type="Proteomes" id="UP000076871">
    <property type="component" value="Unassembled WGS sequence"/>
</dbReference>
<evidence type="ECO:0000313" key="2">
    <source>
        <dbReference type="Proteomes" id="UP000076871"/>
    </source>
</evidence>
<dbReference type="InParanoid" id="A0A165DZW3"/>
<protein>
    <recommendedName>
        <fullName evidence="3">Condensation domain-containing protein</fullName>
    </recommendedName>
</protein>
<name>A0A165DZW3_9APHY</name>
<reference evidence="1 2" key="1">
    <citation type="journal article" date="2016" name="Mol. Biol. Evol.">
        <title>Comparative Genomics of Early-Diverging Mushroom-Forming Fungi Provides Insights into the Origins of Lignocellulose Decay Capabilities.</title>
        <authorList>
            <person name="Nagy L.G."/>
            <person name="Riley R."/>
            <person name="Tritt A."/>
            <person name="Adam C."/>
            <person name="Daum C."/>
            <person name="Floudas D."/>
            <person name="Sun H."/>
            <person name="Yadav J.S."/>
            <person name="Pangilinan J."/>
            <person name="Larsson K.H."/>
            <person name="Matsuura K."/>
            <person name="Barry K."/>
            <person name="Labutti K."/>
            <person name="Kuo R."/>
            <person name="Ohm R.A."/>
            <person name="Bhattacharya S.S."/>
            <person name="Shirouzu T."/>
            <person name="Yoshinaga Y."/>
            <person name="Martin F.M."/>
            <person name="Grigoriev I.V."/>
            <person name="Hibbett D.S."/>
        </authorList>
    </citation>
    <scope>NUCLEOTIDE SEQUENCE [LARGE SCALE GENOMIC DNA]</scope>
    <source>
        <strain evidence="1 2">93-53</strain>
    </source>
</reference>
<dbReference type="InterPro" id="IPR023213">
    <property type="entry name" value="CAT-like_dom_sf"/>
</dbReference>